<dbReference type="Proteomes" id="UP000324517">
    <property type="component" value="Unassembled WGS sequence"/>
</dbReference>
<organism evidence="4 5">
    <name type="scientific">Sutcliffiella horikoshii</name>
    <dbReference type="NCBI Taxonomy" id="79883"/>
    <lineage>
        <taxon>Bacteria</taxon>
        <taxon>Bacillati</taxon>
        <taxon>Bacillota</taxon>
        <taxon>Bacilli</taxon>
        <taxon>Bacillales</taxon>
        <taxon>Bacillaceae</taxon>
        <taxon>Sutcliffiella</taxon>
    </lineage>
</organism>
<dbReference type="InterPro" id="IPR011990">
    <property type="entry name" value="TPR-like_helical_dom_sf"/>
</dbReference>
<dbReference type="GO" id="GO:0003677">
    <property type="term" value="F:DNA binding"/>
    <property type="evidence" value="ECO:0007669"/>
    <property type="project" value="InterPro"/>
</dbReference>
<reference evidence="4 5" key="1">
    <citation type="submission" date="2019-08" db="EMBL/GenBank/DDBJ databases">
        <title>Bacillus genomes from the desert of Cuatro Cienegas, Coahuila.</title>
        <authorList>
            <person name="Olmedo-Alvarez G."/>
        </authorList>
    </citation>
    <scope>NUCLEOTIDE SEQUENCE [LARGE SCALE GENOMIC DNA]</scope>
    <source>
        <strain evidence="4 5">CH98b_3T</strain>
    </source>
</reference>
<feature type="repeat" description="TPR" evidence="1">
    <location>
        <begin position="269"/>
        <end position="302"/>
    </location>
</feature>
<dbReference type="AlphaFoldDB" id="A0A5D4T848"/>
<accession>A0A5D4T848</accession>
<dbReference type="InterPro" id="IPR001387">
    <property type="entry name" value="Cro/C1-type_HTH"/>
</dbReference>
<dbReference type="SMART" id="SM00530">
    <property type="entry name" value="HTH_XRE"/>
    <property type="match status" value="1"/>
</dbReference>
<evidence type="ECO:0000313" key="5">
    <source>
        <dbReference type="Proteomes" id="UP000324517"/>
    </source>
</evidence>
<comment type="caution">
    <text evidence="4">The sequence shown here is derived from an EMBL/GenBank/DDBJ whole genome shotgun (WGS) entry which is preliminary data.</text>
</comment>
<dbReference type="Gene3D" id="1.10.260.40">
    <property type="entry name" value="lambda repressor-like DNA-binding domains"/>
    <property type="match status" value="1"/>
</dbReference>
<dbReference type="PROSITE" id="PS50005">
    <property type="entry name" value="TPR"/>
    <property type="match status" value="1"/>
</dbReference>
<keyword evidence="1" id="KW-0802">TPR repeat</keyword>
<keyword evidence="2" id="KW-0175">Coiled coil</keyword>
<evidence type="ECO:0000259" key="3">
    <source>
        <dbReference type="PROSITE" id="PS50943"/>
    </source>
</evidence>
<dbReference type="Gene3D" id="1.25.40.10">
    <property type="entry name" value="Tetratricopeptide repeat domain"/>
    <property type="match status" value="1"/>
</dbReference>
<dbReference type="Pfam" id="PF01381">
    <property type="entry name" value="HTH_3"/>
    <property type="match status" value="1"/>
</dbReference>
<evidence type="ECO:0000313" key="4">
    <source>
        <dbReference type="EMBL" id="TYS71833.1"/>
    </source>
</evidence>
<protein>
    <submittedName>
        <fullName evidence="4">Helix-turn-helix transcriptional regulator</fullName>
    </submittedName>
</protein>
<dbReference type="OrthoDB" id="252257at2"/>
<dbReference type="PROSITE" id="PS50943">
    <property type="entry name" value="HTH_CROC1"/>
    <property type="match status" value="1"/>
</dbReference>
<dbReference type="EMBL" id="VTET01000005">
    <property type="protein sequence ID" value="TYS71833.1"/>
    <property type="molecule type" value="Genomic_DNA"/>
</dbReference>
<name>A0A5D4T848_9BACI</name>
<dbReference type="InterPro" id="IPR010982">
    <property type="entry name" value="Lambda_DNA-bd_dom_sf"/>
</dbReference>
<dbReference type="InterPro" id="IPR019734">
    <property type="entry name" value="TPR_rpt"/>
</dbReference>
<evidence type="ECO:0000256" key="1">
    <source>
        <dbReference type="PROSITE-ProRule" id="PRU00339"/>
    </source>
</evidence>
<feature type="domain" description="HTH cro/C1-type" evidence="3">
    <location>
        <begin position="15"/>
        <end position="69"/>
    </location>
</feature>
<gene>
    <name evidence="4" type="ORF">FZC75_11775</name>
</gene>
<evidence type="ECO:0000256" key="2">
    <source>
        <dbReference type="SAM" id="Coils"/>
    </source>
</evidence>
<dbReference type="SUPFAM" id="SSF47413">
    <property type="entry name" value="lambda repressor-like DNA-binding domains"/>
    <property type="match status" value="1"/>
</dbReference>
<feature type="coiled-coil region" evidence="2">
    <location>
        <begin position="58"/>
        <end position="85"/>
    </location>
</feature>
<dbReference type="SUPFAM" id="SSF48452">
    <property type="entry name" value="TPR-like"/>
    <property type="match status" value="1"/>
</dbReference>
<sequence length="424" mass="50461">MIFTGDDSMLEGKIIKFYREFQGLKQKDLGDGICSSTHISKIERGLTEVSDETIDFLCKRLRIEMETEIRNYREIEQLLKEWQDAIVKKLKPRVESIKRHLQGFNLLHMQDFYRLYTLILARYYLFIGEARMADGLMEEMSAWTDIDLTHYENNLLLHVKGGYHLYVKNNYVEALACLKEINLEGYPNQEYYYDLAYAYHSVNSRVLAFFNANKALQYFTKIRSFPRIIEAEMLMIIQLEQSEDHPTLSQEYHRLIEMTEDYGLEHQKAMLYHNVAYLYLRNAEYQKASTFYKKSMDAREKSHPNYLGSFEGYVNALTKEGKTSKEKLLALVEQGLDLSKSSNSSTFVHIFMMHYYFLSNVMDRYYEYLEEEAFPYFKEKGYMLLVEHYGVVLFDYYMEKNDMERANRFAGPVINKFRRNNQFV</sequence>
<proteinExistence type="predicted"/>
<dbReference type="CDD" id="cd00093">
    <property type="entry name" value="HTH_XRE"/>
    <property type="match status" value="1"/>
</dbReference>